<protein>
    <recommendedName>
        <fullName evidence="10">Mannosyltransferase</fullName>
        <ecNumber evidence="10">2.4.1.-</ecNumber>
    </recommendedName>
</protein>
<feature type="transmembrane region" description="Helical" evidence="10">
    <location>
        <begin position="158"/>
        <end position="180"/>
    </location>
</feature>
<keyword evidence="8 10" id="KW-1133">Transmembrane helix</keyword>
<comment type="pathway">
    <text evidence="2">Protein modification; protein glycosylation.</text>
</comment>
<feature type="transmembrane region" description="Helical" evidence="10">
    <location>
        <begin position="399"/>
        <end position="416"/>
    </location>
</feature>
<keyword evidence="6 10" id="KW-0812">Transmembrane</keyword>
<dbReference type="PANTHER" id="PTHR22760:SF2">
    <property type="entry name" value="ALPHA-1,2-MANNOSYLTRANSFERASE ALG9"/>
    <property type="match status" value="1"/>
</dbReference>
<feature type="transmembrane region" description="Helical" evidence="10">
    <location>
        <begin position="336"/>
        <end position="353"/>
    </location>
</feature>
<dbReference type="AlphaFoldDB" id="A0A315VIQ3"/>
<evidence type="ECO:0000256" key="3">
    <source>
        <dbReference type="ARBA" id="ARBA00007063"/>
    </source>
</evidence>
<dbReference type="GO" id="GO:0005789">
    <property type="term" value="C:endoplasmic reticulum membrane"/>
    <property type="evidence" value="ECO:0007669"/>
    <property type="project" value="UniProtKB-SubCell"/>
</dbReference>
<dbReference type="Pfam" id="PF03901">
    <property type="entry name" value="Glyco_transf_22"/>
    <property type="match status" value="2"/>
</dbReference>
<dbReference type="STRING" id="33528.ENSGAFP00000001622"/>
<dbReference type="GO" id="GO:0006487">
    <property type="term" value="P:protein N-linked glycosylation"/>
    <property type="evidence" value="ECO:0007669"/>
    <property type="project" value="TreeGrafter"/>
</dbReference>
<evidence type="ECO:0000256" key="7">
    <source>
        <dbReference type="ARBA" id="ARBA00022824"/>
    </source>
</evidence>
<feature type="transmembrane region" description="Helical" evidence="10">
    <location>
        <begin position="360"/>
        <end position="379"/>
    </location>
</feature>
<dbReference type="Proteomes" id="UP000250572">
    <property type="component" value="Unassembled WGS sequence"/>
</dbReference>
<keyword evidence="7 10" id="KW-0256">Endoplasmic reticulum</keyword>
<proteinExistence type="inferred from homology"/>
<feature type="compositionally biased region" description="Basic and acidic residues" evidence="11">
    <location>
        <begin position="28"/>
        <end position="48"/>
    </location>
</feature>
<evidence type="ECO:0000256" key="1">
    <source>
        <dbReference type="ARBA" id="ARBA00004477"/>
    </source>
</evidence>
<dbReference type="InterPro" id="IPR005599">
    <property type="entry name" value="GPI_mannosylTrfase"/>
</dbReference>
<dbReference type="GO" id="GO:0000026">
    <property type="term" value="F:alpha-1,2-mannosyltransferase activity"/>
    <property type="evidence" value="ECO:0007669"/>
    <property type="project" value="TreeGrafter"/>
</dbReference>
<feature type="region of interest" description="Disordered" evidence="11">
    <location>
        <begin position="1"/>
        <end position="54"/>
    </location>
</feature>
<keyword evidence="5" id="KW-0808">Transferase</keyword>
<comment type="caution">
    <text evidence="12">The sequence shown here is derived from an EMBL/GenBank/DDBJ whole genome shotgun (WGS) entry which is preliminary data.</text>
</comment>
<evidence type="ECO:0000256" key="2">
    <source>
        <dbReference type="ARBA" id="ARBA00004922"/>
    </source>
</evidence>
<dbReference type="EMBL" id="NHOQ01001678">
    <property type="protein sequence ID" value="PWA22972.1"/>
    <property type="molecule type" value="Genomic_DNA"/>
</dbReference>
<keyword evidence="13" id="KW-1185">Reference proteome</keyword>
<evidence type="ECO:0000256" key="10">
    <source>
        <dbReference type="RuleBase" id="RU363075"/>
    </source>
</evidence>
<reference evidence="12 13" key="1">
    <citation type="journal article" date="2018" name="G3 (Bethesda)">
        <title>A High-Quality Reference Genome for the Invasive Mosquitofish Gambusia affinis Using a Chicago Library.</title>
        <authorList>
            <person name="Hoffberg S.L."/>
            <person name="Troendle N.J."/>
            <person name="Glenn T.C."/>
            <person name="Mahmud O."/>
            <person name="Louha S."/>
            <person name="Chalopin D."/>
            <person name="Bennetzen J.L."/>
            <person name="Mauricio R."/>
        </authorList>
    </citation>
    <scope>NUCLEOTIDE SEQUENCE [LARGE SCALE GENOMIC DNA]</scope>
    <source>
        <strain evidence="12">NE01/NJP1002.9</strain>
        <tissue evidence="12">Muscle</tissue>
    </source>
</reference>
<organism evidence="12 13">
    <name type="scientific">Gambusia affinis</name>
    <name type="common">Western mosquitofish</name>
    <name type="synonym">Heterandria affinis</name>
    <dbReference type="NCBI Taxonomy" id="33528"/>
    <lineage>
        <taxon>Eukaryota</taxon>
        <taxon>Metazoa</taxon>
        <taxon>Chordata</taxon>
        <taxon>Craniata</taxon>
        <taxon>Vertebrata</taxon>
        <taxon>Euteleostomi</taxon>
        <taxon>Actinopterygii</taxon>
        <taxon>Neopterygii</taxon>
        <taxon>Teleostei</taxon>
        <taxon>Neoteleostei</taxon>
        <taxon>Acanthomorphata</taxon>
        <taxon>Ovalentaria</taxon>
        <taxon>Atherinomorphae</taxon>
        <taxon>Cyprinodontiformes</taxon>
        <taxon>Poeciliidae</taxon>
        <taxon>Poeciliinae</taxon>
        <taxon>Gambusia</taxon>
    </lineage>
</organism>
<feature type="transmembrane region" description="Helical" evidence="10">
    <location>
        <begin position="292"/>
        <end position="316"/>
    </location>
</feature>
<comment type="similarity">
    <text evidence="3 10">Belongs to the glycosyltransferase 22 family.</text>
</comment>
<evidence type="ECO:0000256" key="4">
    <source>
        <dbReference type="ARBA" id="ARBA00022676"/>
    </source>
</evidence>
<name>A0A315VIQ3_GAMAF</name>
<evidence type="ECO:0000256" key="9">
    <source>
        <dbReference type="ARBA" id="ARBA00023136"/>
    </source>
</evidence>
<feature type="compositionally biased region" description="Basic residues" evidence="11">
    <location>
        <begin position="1"/>
        <end position="13"/>
    </location>
</feature>
<feature type="transmembrane region" description="Helical" evidence="10">
    <location>
        <begin position="240"/>
        <end position="257"/>
    </location>
</feature>
<evidence type="ECO:0000256" key="6">
    <source>
        <dbReference type="ARBA" id="ARBA00022692"/>
    </source>
</evidence>
<keyword evidence="9 10" id="KW-0472">Membrane</keyword>
<evidence type="ECO:0000256" key="11">
    <source>
        <dbReference type="SAM" id="MobiDB-lite"/>
    </source>
</evidence>
<gene>
    <name evidence="12" type="ORF">CCH79_00001886</name>
</gene>
<keyword evidence="4 10" id="KW-0328">Glycosyltransferase</keyword>
<evidence type="ECO:0000256" key="5">
    <source>
        <dbReference type="ARBA" id="ARBA00022679"/>
    </source>
</evidence>
<accession>A0A315VIQ3</accession>
<evidence type="ECO:0000256" key="8">
    <source>
        <dbReference type="ARBA" id="ARBA00022989"/>
    </source>
</evidence>
<evidence type="ECO:0000313" key="13">
    <source>
        <dbReference type="Proteomes" id="UP000250572"/>
    </source>
</evidence>
<dbReference type="PANTHER" id="PTHR22760">
    <property type="entry name" value="GLYCOSYLTRANSFERASE"/>
    <property type="match status" value="1"/>
</dbReference>
<evidence type="ECO:0000313" key="12">
    <source>
        <dbReference type="EMBL" id="PWA22972.1"/>
    </source>
</evidence>
<feature type="transmembrane region" description="Helical" evidence="10">
    <location>
        <begin position="200"/>
        <end position="228"/>
    </location>
</feature>
<dbReference type="UniPathway" id="UPA00378"/>
<comment type="subcellular location">
    <subcellularLocation>
        <location evidence="1 10">Endoplasmic reticulum membrane</location>
        <topology evidence="1 10">Multi-pass membrane protein</topology>
    </subcellularLocation>
</comment>
<sequence>MAAKALRQRARRGSRQDANNVNVPAEARPTKEEKGTDESKITETRQEPISRGGQVWAPEGSTAFKCLLSARFCAALLSNISDCDETFNYWEPVSSPFRQKLKSCTFSCMGQECKHGNIPHCMPSDPTLTYGCMRFLLVCMPMFYRLTRAVCKKFGLHVGRLMLAFLVLSTGMFCSSAAFLPSSFCMYTTLIAMTGWFQDSIPLAVMGVAAGGIVGWPFSALIGFPIAFDLLVIKREWKSFLIWCALALLLLLVPLVAVDSFFYGKLVIAPLNILLYNVFTEHGPDLYGTEPWHFYFLNGVLNFNLVFVLALFSLPLTALMETLLHRFNVQNLGRPYWLTLSPMYLWMLVFFTRPHKEERFLFPIYPLICLSGAVALSSLQKCYHFLFQRYRLEHYTVSSNWLALTTVVAFTVLSLSRSVALFRGYHAPLDLYPEFHRIAKDPTLHSVPDGRPVSVCVGKEWYRFPSSFLLPHNWQLHFIQSAFKGQLPQPYASGPQATQIIPANMNDQNLEEPSRYVDIKQCHYLVDLETDEETPLEPRYSTSKEEWSVIAYKPFLQASRSSALLRAFFIPFISDRHTTYRRYMILKARRQKQPRKRAHG</sequence>
<dbReference type="EC" id="2.4.1.-" evidence="10"/>